<name>Q2LUN0_SYNAS</name>
<dbReference type="HOGENOM" id="CLU_2169795_0_0_7"/>
<dbReference type="InParanoid" id="Q2LUN0"/>
<keyword evidence="2" id="KW-1185">Reference proteome</keyword>
<sequence>MTLNRRSKNIRAGGIDREIQDSAGTYRKHREKSISEAMESITSCLQDLFKCYRETDGRLRNFLSLYSTAGIIWLGIHLENLRVAYFYGGGGVRRESGGSCSLFERSTGKI</sequence>
<evidence type="ECO:0000313" key="1">
    <source>
        <dbReference type="EMBL" id="ABC77788.1"/>
    </source>
</evidence>
<dbReference type="EMBL" id="CP000252">
    <property type="protein sequence ID" value="ABC77788.1"/>
    <property type="molecule type" value="Genomic_DNA"/>
</dbReference>
<dbReference type="KEGG" id="sat:SYN_01417"/>
<evidence type="ECO:0000313" key="2">
    <source>
        <dbReference type="Proteomes" id="UP000001933"/>
    </source>
</evidence>
<dbReference type="AlphaFoldDB" id="Q2LUN0"/>
<dbReference type="Proteomes" id="UP000001933">
    <property type="component" value="Chromosome"/>
</dbReference>
<proteinExistence type="predicted"/>
<protein>
    <submittedName>
        <fullName evidence="1">Hypothetical membrane protein</fullName>
    </submittedName>
</protein>
<reference evidence="1 2" key="1">
    <citation type="journal article" date="2007" name="Proc. Natl. Acad. Sci. U.S.A.">
        <title>The genome of Syntrophus aciditrophicus: life at the thermodynamic limit of microbial growth.</title>
        <authorList>
            <person name="McInerney M.J."/>
            <person name="Rohlin L."/>
            <person name="Mouttaki H."/>
            <person name="Kim U."/>
            <person name="Krupp R.S."/>
            <person name="Rios-Hernandez L."/>
            <person name="Sieber J."/>
            <person name="Struchtemeyer C.G."/>
            <person name="Bhattacharyya A."/>
            <person name="Campbell J.W."/>
            <person name="Gunsalus R.P."/>
        </authorList>
    </citation>
    <scope>NUCLEOTIDE SEQUENCE [LARGE SCALE GENOMIC DNA]</scope>
    <source>
        <strain evidence="1 2">SB</strain>
    </source>
</reference>
<accession>Q2LUN0</accession>
<gene>
    <name evidence="1" type="ORF">SYN_01417</name>
</gene>
<dbReference type="STRING" id="56780.SYN_01417"/>
<organism evidence="1 2">
    <name type="scientific">Syntrophus aciditrophicus (strain SB)</name>
    <dbReference type="NCBI Taxonomy" id="56780"/>
    <lineage>
        <taxon>Bacteria</taxon>
        <taxon>Pseudomonadati</taxon>
        <taxon>Thermodesulfobacteriota</taxon>
        <taxon>Syntrophia</taxon>
        <taxon>Syntrophales</taxon>
        <taxon>Syntrophaceae</taxon>
        <taxon>Syntrophus</taxon>
    </lineage>
</organism>